<keyword evidence="6" id="KW-1185">Reference proteome</keyword>
<dbReference type="SUPFAM" id="SSF57850">
    <property type="entry name" value="RING/U-box"/>
    <property type="match status" value="1"/>
</dbReference>
<dbReference type="AlphaFoldDB" id="A0AAN7CFE9"/>
<comment type="caution">
    <text evidence="5">The sequence shown here is derived from an EMBL/GenBank/DDBJ whole genome shotgun (WGS) entry which is preliminary data.</text>
</comment>
<keyword evidence="3" id="KW-0862">Zinc</keyword>
<evidence type="ECO:0000256" key="1">
    <source>
        <dbReference type="ARBA" id="ARBA00022723"/>
    </source>
</evidence>
<feature type="region of interest" description="Disordered" evidence="4">
    <location>
        <begin position="1"/>
        <end position="65"/>
    </location>
</feature>
<evidence type="ECO:0000256" key="3">
    <source>
        <dbReference type="ARBA" id="ARBA00022833"/>
    </source>
</evidence>
<proteinExistence type="predicted"/>
<reference evidence="5" key="2">
    <citation type="submission" date="2023-05" db="EMBL/GenBank/DDBJ databases">
        <authorList>
            <consortium name="Lawrence Berkeley National Laboratory"/>
            <person name="Steindorff A."/>
            <person name="Hensen N."/>
            <person name="Bonometti L."/>
            <person name="Westerberg I."/>
            <person name="Brannstrom I.O."/>
            <person name="Guillou S."/>
            <person name="Cros-Aarteil S."/>
            <person name="Calhoun S."/>
            <person name="Haridas S."/>
            <person name="Kuo A."/>
            <person name="Mondo S."/>
            <person name="Pangilinan J."/>
            <person name="Riley R."/>
            <person name="Labutti K."/>
            <person name="Andreopoulos B."/>
            <person name="Lipzen A."/>
            <person name="Chen C."/>
            <person name="Yanf M."/>
            <person name="Daum C."/>
            <person name="Ng V."/>
            <person name="Clum A."/>
            <person name="Ohm R."/>
            <person name="Martin F."/>
            <person name="Silar P."/>
            <person name="Natvig D."/>
            <person name="Lalanne C."/>
            <person name="Gautier V."/>
            <person name="Ament-Velasquez S.L."/>
            <person name="Kruys A."/>
            <person name="Hutchinson M.I."/>
            <person name="Powell A.J."/>
            <person name="Barry K."/>
            <person name="Miller A.N."/>
            <person name="Grigoriev I.V."/>
            <person name="Debuchy R."/>
            <person name="Gladieux P."/>
            <person name="Thoren M.H."/>
            <person name="Johannesson H."/>
        </authorList>
    </citation>
    <scope>NUCLEOTIDE SEQUENCE</scope>
    <source>
        <strain evidence="5">CBS 532.94</strain>
    </source>
</reference>
<evidence type="ECO:0000256" key="4">
    <source>
        <dbReference type="SAM" id="MobiDB-lite"/>
    </source>
</evidence>
<dbReference type="Proteomes" id="UP001303760">
    <property type="component" value="Unassembled WGS sequence"/>
</dbReference>
<evidence type="ECO:0000256" key="2">
    <source>
        <dbReference type="ARBA" id="ARBA00022771"/>
    </source>
</evidence>
<dbReference type="InterPro" id="IPR017907">
    <property type="entry name" value="Znf_RING_CS"/>
</dbReference>
<feature type="compositionally biased region" description="Basic residues" evidence="4">
    <location>
        <begin position="323"/>
        <end position="343"/>
    </location>
</feature>
<sequence length="351" mass="38774">MGNNNSRSAAPEHSVSAQGKSSIPPTRGPTPGQKHRPNPSTLDVTPRRTFEPLTPPPSGKSKWQLPRDNDFVFAFNQTPPPASSDHSAALAFSPRSTIQTPLATSPNSPSLNTNKHANTFCSNCHRPILHRPILHRPILHRHYPPLLQGPSSPRKPAPNPLRCGHRLCKRCIRTSLLASLFTDPFTPASCPGCGSTTSITTTPCSSSGNSNNNQEEPVRNTTTIPLAVLGSAATAAEFLAYRDKLREMRTPAERRLYCHDREGCGMFLSSEERVVLKEGMKKGERRRAGAVVCPLCEGKTCRGCGMRSHWFGGEPKLVDDRMGRKRRRRRMRLPRVGERKKRERVGSVTVM</sequence>
<accession>A0AAN7CFE9</accession>
<dbReference type="PROSITE" id="PS00518">
    <property type="entry name" value="ZF_RING_1"/>
    <property type="match status" value="1"/>
</dbReference>
<evidence type="ECO:0000313" key="6">
    <source>
        <dbReference type="Proteomes" id="UP001303760"/>
    </source>
</evidence>
<organism evidence="5 6">
    <name type="scientific">Achaetomium macrosporum</name>
    <dbReference type="NCBI Taxonomy" id="79813"/>
    <lineage>
        <taxon>Eukaryota</taxon>
        <taxon>Fungi</taxon>
        <taxon>Dikarya</taxon>
        <taxon>Ascomycota</taxon>
        <taxon>Pezizomycotina</taxon>
        <taxon>Sordariomycetes</taxon>
        <taxon>Sordariomycetidae</taxon>
        <taxon>Sordariales</taxon>
        <taxon>Chaetomiaceae</taxon>
        <taxon>Achaetomium</taxon>
    </lineage>
</organism>
<protein>
    <recommendedName>
        <fullName evidence="7">RING-type domain-containing protein</fullName>
    </recommendedName>
</protein>
<evidence type="ECO:0000313" key="5">
    <source>
        <dbReference type="EMBL" id="KAK4240626.1"/>
    </source>
</evidence>
<feature type="region of interest" description="Disordered" evidence="4">
    <location>
        <begin position="321"/>
        <end position="351"/>
    </location>
</feature>
<gene>
    <name evidence="5" type="ORF">C8A03DRAFT_13028</name>
</gene>
<dbReference type="GO" id="GO:0008270">
    <property type="term" value="F:zinc ion binding"/>
    <property type="evidence" value="ECO:0007669"/>
    <property type="project" value="UniProtKB-KW"/>
</dbReference>
<feature type="compositionally biased region" description="Polar residues" evidence="4">
    <location>
        <begin position="15"/>
        <end position="24"/>
    </location>
</feature>
<keyword evidence="1" id="KW-0479">Metal-binding</keyword>
<name>A0AAN7CFE9_9PEZI</name>
<evidence type="ECO:0008006" key="7">
    <source>
        <dbReference type="Google" id="ProtNLM"/>
    </source>
</evidence>
<keyword evidence="2" id="KW-0863">Zinc-finger</keyword>
<reference evidence="5" key="1">
    <citation type="journal article" date="2023" name="Mol. Phylogenet. Evol.">
        <title>Genome-scale phylogeny and comparative genomics of the fungal order Sordariales.</title>
        <authorList>
            <person name="Hensen N."/>
            <person name="Bonometti L."/>
            <person name="Westerberg I."/>
            <person name="Brannstrom I.O."/>
            <person name="Guillou S."/>
            <person name="Cros-Aarteil S."/>
            <person name="Calhoun S."/>
            <person name="Haridas S."/>
            <person name="Kuo A."/>
            <person name="Mondo S."/>
            <person name="Pangilinan J."/>
            <person name="Riley R."/>
            <person name="LaButti K."/>
            <person name="Andreopoulos B."/>
            <person name="Lipzen A."/>
            <person name="Chen C."/>
            <person name="Yan M."/>
            <person name="Daum C."/>
            <person name="Ng V."/>
            <person name="Clum A."/>
            <person name="Steindorff A."/>
            <person name="Ohm R.A."/>
            <person name="Martin F."/>
            <person name="Silar P."/>
            <person name="Natvig D.O."/>
            <person name="Lalanne C."/>
            <person name="Gautier V."/>
            <person name="Ament-Velasquez S.L."/>
            <person name="Kruys A."/>
            <person name="Hutchinson M.I."/>
            <person name="Powell A.J."/>
            <person name="Barry K."/>
            <person name="Miller A.N."/>
            <person name="Grigoriev I.V."/>
            <person name="Debuchy R."/>
            <person name="Gladieux P."/>
            <person name="Hiltunen Thoren M."/>
            <person name="Johannesson H."/>
        </authorList>
    </citation>
    <scope>NUCLEOTIDE SEQUENCE</scope>
    <source>
        <strain evidence="5">CBS 532.94</strain>
    </source>
</reference>
<dbReference type="EMBL" id="MU860036">
    <property type="protein sequence ID" value="KAK4240626.1"/>
    <property type="molecule type" value="Genomic_DNA"/>
</dbReference>